<reference evidence="2" key="2">
    <citation type="submission" date="2016-05" db="EMBL/GenBank/DDBJ databases">
        <title>Comparative analysis highlights variable genome content of wheat rusts and divergence of the mating loci.</title>
        <authorList>
            <person name="Cuomo C.A."/>
            <person name="Bakkeren G."/>
            <person name="Szabo L."/>
            <person name="Khalil H."/>
            <person name="Joly D."/>
            <person name="Goldberg J."/>
            <person name="Young S."/>
            <person name="Zeng Q."/>
            <person name="Fellers J."/>
        </authorList>
    </citation>
    <scope>NUCLEOTIDE SEQUENCE [LARGE SCALE GENOMIC DNA]</scope>
    <source>
        <strain evidence="2">1-1 BBBD Race 1</strain>
    </source>
</reference>
<feature type="region of interest" description="Disordered" evidence="1">
    <location>
        <begin position="108"/>
        <end position="221"/>
    </location>
</feature>
<dbReference type="OrthoDB" id="29523at2759"/>
<dbReference type="EnsemblFungi" id="PTTG_01205-t43_1">
    <property type="protein sequence ID" value="PTTG_01205-t43_1-p1"/>
    <property type="gene ID" value="PTTG_01205"/>
</dbReference>
<proteinExistence type="predicted"/>
<organism evidence="2">
    <name type="scientific">Puccinia triticina (isolate 1-1 / race 1 (BBBD))</name>
    <name type="common">Brown leaf rust fungus</name>
    <dbReference type="NCBI Taxonomy" id="630390"/>
    <lineage>
        <taxon>Eukaryota</taxon>
        <taxon>Fungi</taxon>
        <taxon>Dikarya</taxon>
        <taxon>Basidiomycota</taxon>
        <taxon>Pucciniomycotina</taxon>
        <taxon>Pucciniomycetes</taxon>
        <taxon>Pucciniales</taxon>
        <taxon>Pucciniaceae</taxon>
        <taxon>Puccinia</taxon>
    </lineage>
</organism>
<evidence type="ECO:0000313" key="2">
    <source>
        <dbReference type="EMBL" id="OAV86477.1"/>
    </source>
</evidence>
<gene>
    <name evidence="2" type="ORF">PTTG_01205</name>
</gene>
<sequence length="257" mass="27247">MGLSGRKDKQKIGDDPRNTKWAKNESNPGFKILSSMGWTPSTTTLGAASAASEPVQSTWKRLPGAILPVIKSTTSGLGANPAQASTSTYLSGAPRFVRGSLGVSFVESEAETSALAVPDPEQSTKLAIVSQGGGFDDLLSRLNQSKSKPETRPSDSTKRKKSKKKSKCSELENAEEGQSTRKSKKSKKRKTLSTPEPEQPVDDDEEIVATPSGPIRISRPINPRVAARAKFINSKKLASSAGSAQAMAEILGIPPAE</sequence>
<dbReference type="Proteomes" id="UP000005240">
    <property type="component" value="Unassembled WGS sequence"/>
</dbReference>
<dbReference type="EMBL" id="ADAS02001096">
    <property type="protein sequence ID" value="OAV86477.1"/>
    <property type="molecule type" value="Genomic_DNA"/>
</dbReference>
<evidence type="ECO:0008006" key="5">
    <source>
        <dbReference type="Google" id="ProtNLM"/>
    </source>
</evidence>
<protein>
    <recommendedName>
        <fullName evidence="5">G-patch domain-containing protein</fullName>
    </recommendedName>
</protein>
<keyword evidence="4" id="KW-1185">Reference proteome</keyword>
<feature type="compositionally biased region" description="Basic residues" evidence="1">
    <location>
        <begin position="181"/>
        <end position="191"/>
    </location>
</feature>
<evidence type="ECO:0000256" key="1">
    <source>
        <dbReference type="SAM" id="MobiDB-lite"/>
    </source>
</evidence>
<name>A0A0C4EKD0_PUCT1</name>
<dbReference type="OMA" id="ATKWHTV"/>
<reference evidence="3 4" key="3">
    <citation type="journal article" date="2017" name="G3 (Bethesda)">
        <title>Comparative analysis highlights variable genome content of wheat rusts and divergence of the mating loci.</title>
        <authorList>
            <person name="Cuomo C.A."/>
            <person name="Bakkeren G."/>
            <person name="Khalil H.B."/>
            <person name="Panwar V."/>
            <person name="Joly D."/>
            <person name="Linning R."/>
            <person name="Sakthikumar S."/>
            <person name="Song X."/>
            <person name="Adiconis X."/>
            <person name="Fan L."/>
            <person name="Goldberg J.M."/>
            <person name="Levin J.Z."/>
            <person name="Young S."/>
            <person name="Zeng Q."/>
            <person name="Anikster Y."/>
            <person name="Bruce M."/>
            <person name="Wang M."/>
            <person name="Yin C."/>
            <person name="McCallum B."/>
            <person name="Szabo L.J."/>
            <person name="Hulbert S."/>
            <person name="Chen X."/>
            <person name="Fellers J.P."/>
        </authorList>
    </citation>
    <scope>NUCLEOTIDE SEQUENCE</scope>
    <source>
        <strain evidence="3">isolate 1-1 / race 1 (BBBD)</strain>
        <strain evidence="4">Isolate 1-1 / race 1 (BBBD)</strain>
    </source>
</reference>
<feature type="compositionally biased region" description="Basic and acidic residues" evidence="1">
    <location>
        <begin position="1"/>
        <end position="18"/>
    </location>
</feature>
<accession>A0A0C4EKD0</accession>
<evidence type="ECO:0000313" key="3">
    <source>
        <dbReference type="EnsemblFungi" id="PTTG_01205-t43_1-p1"/>
    </source>
</evidence>
<dbReference type="AlphaFoldDB" id="A0A0C4EKD0"/>
<feature type="region of interest" description="Disordered" evidence="1">
    <location>
        <begin position="1"/>
        <end position="35"/>
    </location>
</feature>
<dbReference type="STRING" id="630390.A0A0C4EKD0"/>
<evidence type="ECO:0000313" key="4">
    <source>
        <dbReference type="Proteomes" id="UP000005240"/>
    </source>
</evidence>
<reference evidence="3" key="4">
    <citation type="submission" date="2025-05" db="UniProtKB">
        <authorList>
            <consortium name="EnsemblFungi"/>
        </authorList>
    </citation>
    <scope>IDENTIFICATION</scope>
    <source>
        <strain evidence="3">isolate 1-1 / race 1 (BBBD)</strain>
    </source>
</reference>
<reference evidence="2" key="1">
    <citation type="submission" date="2009-11" db="EMBL/GenBank/DDBJ databases">
        <authorList>
            <consortium name="The Broad Institute Genome Sequencing Platform"/>
            <person name="Ward D."/>
            <person name="Feldgarden M."/>
            <person name="Earl A."/>
            <person name="Young S.K."/>
            <person name="Zeng Q."/>
            <person name="Koehrsen M."/>
            <person name="Alvarado L."/>
            <person name="Berlin A."/>
            <person name="Bochicchio J."/>
            <person name="Borenstein D."/>
            <person name="Chapman S.B."/>
            <person name="Chen Z."/>
            <person name="Engels R."/>
            <person name="Freedman E."/>
            <person name="Gellesch M."/>
            <person name="Goldberg J."/>
            <person name="Griggs A."/>
            <person name="Gujja S."/>
            <person name="Heilman E."/>
            <person name="Heiman D."/>
            <person name="Hepburn T."/>
            <person name="Howarth C."/>
            <person name="Jen D."/>
            <person name="Larson L."/>
            <person name="Lewis B."/>
            <person name="Mehta T."/>
            <person name="Park D."/>
            <person name="Pearson M."/>
            <person name="Roberts A."/>
            <person name="Saif S."/>
            <person name="Shea T."/>
            <person name="Shenoy N."/>
            <person name="Sisk P."/>
            <person name="Stolte C."/>
            <person name="Sykes S."/>
            <person name="Thomson T."/>
            <person name="Walk T."/>
            <person name="White J."/>
            <person name="Yandava C."/>
            <person name="Izard J."/>
            <person name="Baranova O.V."/>
            <person name="Blanton J.M."/>
            <person name="Tanner A.C."/>
            <person name="Dewhirst F.E."/>
            <person name="Haas B."/>
            <person name="Nusbaum C."/>
            <person name="Birren B."/>
        </authorList>
    </citation>
    <scope>NUCLEOTIDE SEQUENCE [LARGE SCALE GENOMIC DNA]</scope>
    <source>
        <strain evidence="2">1-1 BBBD Race 1</strain>
    </source>
</reference>
<dbReference type="VEuPathDB" id="FungiDB:PTTG_01205"/>
<feature type="compositionally biased region" description="Basic and acidic residues" evidence="1">
    <location>
        <begin position="147"/>
        <end position="157"/>
    </location>
</feature>